<organism evidence="9 10">
    <name type="scientific">Pararhodobacter aggregans</name>
    <dbReference type="NCBI Taxonomy" id="404875"/>
    <lineage>
        <taxon>Bacteria</taxon>
        <taxon>Pseudomonadati</taxon>
        <taxon>Pseudomonadota</taxon>
        <taxon>Alphaproteobacteria</taxon>
        <taxon>Rhodobacterales</taxon>
        <taxon>Paracoccaceae</taxon>
        <taxon>Pararhodobacter</taxon>
    </lineage>
</organism>
<dbReference type="RefSeq" id="WP_107749623.1">
    <property type="nucleotide sequence ID" value="NZ_QBKF01000001.1"/>
</dbReference>
<evidence type="ECO:0000256" key="5">
    <source>
        <dbReference type="ARBA" id="ARBA00023004"/>
    </source>
</evidence>
<dbReference type="InterPro" id="IPR006058">
    <property type="entry name" value="2Fe2S_fd_BS"/>
</dbReference>
<dbReference type="SUPFAM" id="SSF54292">
    <property type="entry name" value="2Fe-2S ferredoxin-like"/>
    <property type="match status" value="1"/>
</dbReference>
<dbReference type="EMBL" id="QDDR01000001">
    <property type="protein sequence ID" value="PVE49120.1"/>
    <property type="molecule type" value="Genomic_DNA"/>
</dbReference>
<evidence type="ECO:0000259" key="8">
    <source>
        <dbReference type="PROSITE" id="PS51384"/>
    </source>
</evidence>
<keyword evidence="6" id="KW-0411">Iron-sulfur</keyword>
<dbReference type="CDD" id="cd06185">
    <property type="entry name" value="PDR_like"/>
    <property type="match status" value="1"/>
</dbReference>
<dbReference type="PANTHER" id="PTHR47354">
    <property type="entry name" value="NADH OXIDOREDUCTASE HCR"/>
    <property type="match status" value="1"/>
</dbReference>
<keyword evidence="10" id="KW-1185">Reference proteome</keyword>
<evidence type="ECO:0000256" key="2">
    <source>
        <dbReference type="ARBA" id="ARBA00022714"/>
    </source>
</evidence>
<comment type="caution">
    <text evidence="9">The sequence shown here is derived from an EMBL/GenBank/DDBJ whole genome shotgun (WGS) entry which is preliminary data.</text>
</comment>
<dbReference type="PRINTS" id="PR00409">
    <property type="entry name" value="PHDIOXRDTASE"/>
</dbReference>
<dbReference type="PANTHER" id="PTHR47354:SF1">
    <property type="entry name" value="CARNITINE MONOOXYGENASE REDUCTASE SUBUNIT"/>
    <property type="match status" value="1"/>
</dbReference>
<dbReference type="CDD" id="cd00207">
    <property type="entry name" value="fer2"/>
    <property type="match status" value="1"/>
</dbReference>
<dbReference type="Proteomes" id="UP000244810">
    <property type="component" value="Unassembled WGS sequence"/>
</dbReference>
<feature type="domain" description="2Fe-2S ferredoxin-type" evidence="7">
    <location>
        <begin position="234"/>
        <end position="321"/>
    </location>
</feature>
<dbReference type="InterPro" id="IPR050415">
    <property type="entry name" value="MRET"/>
</dbReference>
<dbReference type="GO" id="GO:0051537">
    <property type="term" value="F:2 iron, 2 sulfur cluster binding"/>
    <property type="evidence" value="ECO:0007669"/>
    <property type="project" value="UniProtKB-KW"/>
</dbReference>
<dbReference type="PROSITE" id="PS51384">
    <property type="entry name" value="FAD_FR"/>
    <property type="match status" value="1"/>
</dbReference>
<evidence type="ECO:0000256" key="1">
    <source>
        <dbReference type="ARBA" id="ARBA00022630"/>
    </source>
</evidence>
<gene>
    <name evidence="9" type="ORF">DDE23_01560</name>
</gene>
<dbReference type="AlphaFoldDB" id="A0A2T7UWH1"/>
<dbReference type="InterPro" id="IPR012675">
    <property type="entry name" value="Beta-grasp_dom_sf"/>
</dbReference>
<dbReference type="OrthoDB" id="9792185at2"/>
<evidence type="ECO:0000256" key="6">
    <source>
        <dbReference type="ARBA" id="ARBA00023014"/>
    </source>
</evidence>
<dbReference type="PROSITE" id="PS51085">
    <property type="entry name" value="2FE2S_FER_2"/>
    <property type="match status" value="1"/>
</dbReference>
<evidence type="ECO:0000256" key="3">
    <source>
        <dbReference type="ARBA" id="ARBA00022723"/>
    </source>
</evidence>
<evidence type="ECO:0000313" key="9">
    <source>
        <dbReference type="EMBL" id="PVE49120.1"/>
    </source>
</evidence>
<dbReference type="Gene3D" id="3.40.50.80">
    <property type="entry name" value="Nucleotide-binding domain of ferredoxin-NADP reductase (FNR) module"/>
    <property type="match status" value="1"/>
</dbReference>
<dbReference type="InterPro" id="IPR039261">
    <property type="entry name" value="FNR_nucleotide-bd"/>
</dbReference>
<dbReference type="GO" id="GO:0016491">
    <property type="term" value="F:oxidoreductase activity"/>
    <property type="evidence" value="ECO:0007669"/>
    <property type="project" value="UniProtKB-KW"/>
</dbReference>
<dbReference type="Gene3D" id="3.10.20.30">
    <property type="match status" value="1"/>
</dbReference>
<dbReference type="InterPro" id="IPR017938">
    <property type="entry name" value="Riboflavin_synthase-like_b-brl"/>
</dbReference>
<evidence type="ECO:0000256" key="4">
    <source>
        <dbReference type="ARBA" id="ARBA00023002"/>
    </source>
</evidence>
<keyword evidence="5" id="KW-0408">Iron</keyword>
<keyword evidence="1" id="KW-0285">Flavoprotein</keyword>
<dbReference type="SUPFAM" id="SSF63380">
    <property type="entry name" value="Riboflavin synthase domain-like"/>
    <property type="match status" value="1"/>
</dbReference>
<evidence type="ECO:0000259" key="7">
    <source>
        <dbReference type="PROSITE" id="PS51085"/>
    </source>
</evidence>
<name>A0A2T7UWH1_9RHOB</name>
<sequence>MSVLEMRVAAIRREAEGILGFDLVPVTGGALPAFTAGAHIDVMLPGLPARQYSLCNAPGETHRYQIAVLLEPASRGGSQHLHERVATGDRLLIGPPKNHFELAPGAGHSLLIAGGIGVTPILAMAEALAAEGASFALHYCARSAARMAFAGRLAAAPFRDRVHLHLDDGPEAQRLPLAALLAARGAGDHVYICGPSGFLDWVKGAALAAGWPEEAVHTEYFSGTVEQRDSDCAFEIEVAGSGQVVTVAKGQTALDALLAAGLDVPNSCTEGVCGMCMTRVIDGAPDHRDQFLTAAERARNDCFMPCSSRALGARLVIEPDY</sequence>
<proteinExistence type="predicted"/>
<dbReference type="GO" id="GO:0046872">
    <property type="term" value="F:metal ion binding"/>
    <property type="evidence" value="ECO:0007669"/>
    <property type="project" value="UniProtKB-KW"/>
</dbReference>
<dbReference type="SUPFAM" id="SSF52343">
    <property type="entry name" value="Ferredoxin reductase-like, C-terminal NADP-linked domain"/>
    <property type="match status" value="1"/>
</dbReference>
<dbReference type="Pfam" id="PF00111">
    <property type="entry name" value="Fer2"/>
    <property type="match status" value="1"/>
</dbReference>
<dbReference type="InterPro" id="IPR036010">
    <property type="entry name" value="2Fe-2S_ferredoxin-like_sf"/>
</dbReference>
<protein>
    <submittedName>
        <fullName evidence="9">Oxidoreductase</fullName>
    </submittedName>
</protein>
<feature type="domain" description="FAD-binding FR-type" evidence="8">
    <location>
        <begin position="1"/>
        <end position="103"/>
    </location>
</feature>
<accession>A0A2T7UWH1</accession>
<keyword evidence="3" id="KW-0479">Metal-binding</keyword>
<keyword evidence="4" id="KW-0560">Oxidoreductase</keyword>
<dbReference type="Gene3D" id="2.40.30.10">
    <property type="entry name" value="Translation factors"/>
    <property type="match status" value="1"/>
</dbReference>
<dbReference type="InterPro" id="IPR017927">
    <property type="entry name" value="FAD-bd_FR_type"/>
</dbReference>
<evidence type="ECO:0000313" key="10">
    <source>
        <dbReference type="Proteomes" id="UP000244810"/>
    </source>
</evidence>
<dbReference type="InterPro" id="IPR001041">
    <property type="entry name" value="2Fe-2S_ferredoxin-type"/>
</dbReference>
<reference evidence="9 10" key="1">
    <citation type="journal article" date="2011" name="Syst. Appl. Microbiol.">
        <title>Defluviimonas denitrificans gen. nov., sp. nov., and Pararhodobacter aggregans gen. nov., sp. nov., non-phototrophic Rhodobacteraceae from the biofilter of a marine aquaculture.</title>
        <authorList>
            <person name="Foesel B.U."/>
            <person name="Drake H.L."/>
            <person name="Schramm A."/>
        </authorList>
    </citation>
    <scope>NUCLEOTIDE SEQUENCE [LARGE SCALE GENOMIC DNA]</scope>
    <source>
        <strain evidence="9 10">D1-19</strain>
    </source>
</reference>
<dbReference type="PROSITE" id="PS00197">
    <property type="entry name" value="2FE2S_FER_1"/>
    <property type="match status" value="1"/>
</dbReference>
<keyword evidence="2" id="KW-0001">2Fe-2S</keyword>